<name>A0A392RQS8_9FABA</name>
<dbReference type="Proteomes" id="UP000265520">
    <property type="component" value="Unassembled WGS sequence"/>
</dbReference>
<evidence type="ECO:0000313" key="1">
    <source>
        <dbReference type="EMBL" id="MCI38669.1"/>
    </source>
</evidence>
<sequence>MWQTGAAPSAPISFSADSCTSYRGKYCNWRPYADS</sequence>
<evidence type="ECO:0000313" key="2">
    <source>
        <dbReference type="Proteomes" id="UP000265520"/>
    </source>
</evidence>
<feature type="non-terminal residue" evidence="1">
    <location>
        <position position="35"/>
    </location>
</feature>
<protein>
    <submittedName>
        <fullName evidence="1">Uncharacterized protein</fullName>
    </submittedName>
</protein>
<keyword evidence="2" id="KW-1185">Reference proteome</keyword>
<dbReference type="AlphaFoldDB" id="A0A392RQS8"/>
<accession>A0A392RQS8</accession>
<organism evidence="1 2">
    <name type="scientific">Trifolium medium</name>
    <dbReference type="NCBI Taxonomy" id="97028"/>
    <lineage>
        <taxon>Eukaryota</taxon>
        <taxon>Viridiplantae</taxon>
        <taxon>Streptophyta</taxon>
        <taxon>Embryophyta</taxon>
        <taxon>Tracheophyta</taxon>
        <taxon>Spermatophyta</taxon>
        <taxon>Magnoliopsida</taxon>
        <taxon>eudicotyledons</taxon>
        <taxon>Gunneridae</taxon>
        <taxon>Pentapetalae</taxon>
        <taxon>rosids</taxon>
        <taxon>fabids</taxon>
        <taxon>Fabales</taxon>
        <taxon>Fabaceae</taxon>
        <taxon>Papilionoideae</taxon>
        <taxon>50 kb inversion clade</taxon>
        <taxon>NPAAA clade</taxon>
        <taxon>Hologalegina</taxon>
        <taxon>IRL clade</taxon>
        <taxon>Trifolieae</taxon>
        <taxon>Trifolium</taxon>
    </lineage>
</organism>
<reference evidence="1 2" key="1">
    <citation type="journal article" date="2018" name="Front. Plant Sci.">
        <title>Red Clover (Trifolium pratense) and Zigzag Clover (T. medium) - A Picture of Genomic Similarities and Differences.</title>
        <authorList>
            <person name="Dluhosova J."/>
            <person name="Istvanek J."/>
            <person name="Nedelnik J."/>
            <person name="Repkova J."/>
        </authorList>
    </citation>
    <scope>NUCLEOTIDE SEQUENCE [LARGE SCALE GENOMIC DNA]</scope>
    <source>
        <strain evidence="2">cv. 10/8</strain>
        <tissue evidence="1">Leaf</tissue>
    </source>
</reference>
<comment type="caution">
    <text evidence="1">The sequence shown here is derived from an EMBL/GenBank/DDBJ whole genome shotgun (WGS) entry which is preliminary data.</text>
</comment>
<dbReference type="EMBL" id="LXQA010258266">
    <property type="protein sequence ID" value="MCI38669.1"/>
    <property type="molecule type" value="Genomic_DNA"/>
</dbReference>
<proteinExistence type="predicted"/>